<dbReference type="Pfam" id="PF16016">
    <property type="entry name" value="VASt"/>
    <property type="match status" value="1"/>
</dbReference>
<evidence type="ECO:0000259" key="3">
    <source>
        <dbReference type="PROSITE" id="PS51778"/>
    </source>
</evidence>
<gene>
    <name evidence="4" type="ORF">FSB_LOCUS25817</name>
</gene>
<name>A0A2N9GEL1_FAGSY</name>
<dbReference type="AlphaFoldDB" id="A0A2N9GEL1"/>
<evidence type="ECO:0000256" key="1">
    <source>
        <dbReference type="ARBA" id="ARBA00004370"/>
    </source>
</evidence>
<dbReference type="PANTHER" id="PTHR47038:SF1">
    <property type="entry name" value="BAG-ASSOCIATED GRAM PROTEIN 1"/>
    <property type="match status" value="1"/>
</dbReference>
<evidence type="ECO:0000313" key="4">
    <source>
        <dbReference type="EMBL" id="SPC97935.1"/>
    </source>
</evidence>
<comment type="subcellular location">
    <subcellularLocation>
        <location evidence="1">Membrane</location>
    </subcellularLocation>
</comment>
<sequence length="158" mass="17836">MHDPCSWNSHALPLHPFAIPIRITGERAESALRAHSSSVRGSLTQAQIPEDSVPKTGKLPAFIKEEVLVRIYNDVFPCTAEQFFNILLNDGSNFTNEYRSVRKDTNLDMGQWHAADEYDGQVREITFRTLCNSPMCPPDTAMTEYQHAVLSPDKEMLV</sequence>
<dbReference type="PANTHER" id="PTHR47038">
    <property type="entry name" value="BAG-ASSOCIATED GRAM PROTEIN 1"/>
    <property type="match status" value="1"/>
</dbReference>
<feature type="domain" description="VASt" evidence="3">
    <location>
        <begin position="67"/>
        <end position="158"/>
    </location>
</feature>
<organism evidence="4">
    <name type="scientific">Fagus sylvatica</name>
    <name type="common">Beechnut</name>
    <dbReference type="NCBI Taxonomy" id="28930"/>
    <lineage>
        <taxon>Eukaryota</taxon>
        <taxon>Viridiplantae</taxon>
        <taxon>Streptophyta</taxon>
        <taxon>Embryophyta</taxon>
        <taxon>Tracheophyta</taxon>
        <taxon>Spermatophyta</taxon>
        <taxon>Magnoliopsida</taxon>
        <taxon>eudicotyledons</taxon>
        <taxon>Gunneridae</taxon>
        <taxon>Pentapetalae</taxon>
        <taxon>rosids</taxon>
        <taxon>fabids</taxon>
        <taxon>Fagales</taxon>
        <taxon>Fagaceae</taxon>
        <taxon>Fagus</taxon>
    </lineage>
</organism>
<dbReference type="PROSITE" id="PS51778">
    <property type="entry name" value="VAST"/>
    <property type="match status" value="1"/>
</dbReference>
<reference evidence="4" key="1">
    <citation type="submission" date="2018-02" db="EMBL/GenBank/DDBJ databases">
        <authorList>
            <person name="Cohen D.B."/>
            <person name="Kent A.D."/>
        </authorList>
    </citation>
    <scope>NUCLEOTIDE SEQUENCE</scope>
</reference>
<protein>
    <recommendedName>
        <fullName evidence="3">VASt domain-containing protein</fullName>
    </recommendedName>
</protein>
<dbReference type="InterPro" id="IPR044655">
    <property type="entry name" value="BAGP1-like"/>
</dbReference>
<proteinExistence type="predicted"/>
<keyword evidence="2" id="KW-0472">Membrane</keyword>
<dbReference type="InterPro" id="IPR031968">
    <property type="entry name" value="VASt"/>
</dbReference>
<accession>A0A2N9GEL1</accession>
<evidence type="ECO:0000256" key="2">
    <source>
        <dbReference type="ARBA" id="ARBA00023136"/>
    </source>
</evidence>
<dbReference type="GO" id="GO:0016020">
    <property type="term" value="C:membrane"/>
    <property type="evidence" value="ECO:0007669"/>
    <property type="project" value="UniProtKB-SubCell"/>
</dbReference>
<dbReference type="EMBL" id="OIVN01001813">
    <property type="protein sequence ID" value="SPC97935.1"/>
    <property type="molecule type" value="Genomic_DNA"/>
</dbReference>